<dbReference type="Pfam" id="PF02195">
    <property type="entry name" value="ParB_N"/>
    <property type="match status" value="1"/>
</dbReference>
<evidence type="ECO:0000313" key="5">
    <source>
        <dbReference type="Proteomes" id="UP000019199"/>
    </source>
</evidence>
<feature type="region of interest" description="Disordered" evidence="2">
    <location>
        <begin position="488"/>
        <end position="531"/>
    </location>
</feature>
<dbReference type="SUPFAM" id="SSF52540">
    <property type="entry name" value="P-loop containing nucleoside triphosphate hydrolases"/>
    <property type="match status" value="1"/>
</dbReference>
<dbReference type="SUPFAM" id="SSF110849">
    <property type="entry name" value="ParB/Sulfiredoxin"/>
    <property type="match status" value="1"/>
</dbReference>
<evidence type="ECO:0000313" key="4">
    <source>
        <dbReference type="EMBL" id="CDL30090.1"/>
    </source>
</evidence>
<feature type="region of interest" description="Disordered" evidence="2">
    <location>
        <begin position="289"/>
        <end position="309"/>
    </location>
</feature>
<reference evidence="4 5" key="1">
    <citation type="submission" date="2013-10" db="EMBL/GenBank/DDBJ databases">
        <title>Antibiotic resistance diversity of beta-lactamase producers in the General Hospital Vienna.</title>
        <authorList>
            <person name="Barisic I."/>
            <person name="Mitteregger D."/>
            <person name="Hirschl A.M."/>
            <person name="Noehammer C."/>
            <person name="Wiesinger-Mayr H."/>
        </authorList>
    </citation>
    <scope>NUCLEOTIDE SEQUENCE [LARGE SCALE GENOMIC DNA]</scope>
    <source>
        <strain evidence="4 5">ISC7</strain>
    </source>
</reference>
<dbReference type="InterPro" id="IPR027417">
    <property type="entry name" value="P-loop_NTPase"/>
</dbReference>
<dbReference type="InterPro" id="IPR004437">
    <property type="entry name" value="ParB/RepB/Spo0J"/>
</dbReference>
<dbReference type="InterPro" id="IPR008988">
    <property type="entry name" value="Transcriptional_repressor_C"/>
</dbReference>
<dbReference type="SUPFAM" id="SSF109709">
    <property type="entry name" value="KorB DNA-binding domain-like"/>
    <property type="match status" value="1"/>
</dbReference>
<name>W1F8I0_ECOLX</name>
<dbReference type="Proteomes" id="UP000019199">
    <property type="component" value="Unassembled WGS sequence"/>
</dbReference>
<protein>
    <submittedName>
        <fullName evidence="4">Chromosome (Plasmid) partitioning protein ParA</fullName>
    </submittedName>
</protein>
<dbReference type="PANTHER" id="PTHR13696">
    <property type="entry name" value="P-LOOP CONTAINING NUCLEOSIDE TRIPHOSPHATE HYDROLASE"/>
    <property type="match status" value="1"/>
</dbReference>
<accession>W1F8I0</accession>
<comment type="caution">
    <text evidence="4">The sequence shown here is derived from an EMBL/GenBank/DDBJ whole genome shotgun (WGS) entry which is preliminary data.</text>
</comment>
<dbReference type="SUPFAM" id="SSF50037">
    <property type="entry name" value="C-terminal domain of transcriptional repressors"/>
    <property type="match status" value="1"/>
</dbReference>
<dbReference type="EMBL" id="CBWN010000183">
    <property type="protein sequence ID" value="CDL30090.1"/>
    <property type="molecule type" value="Genomic_DNA"/>
</dbReference>
<dbReference type="InterPro" id="IPR042075">
    <property type="entry name" value="KorB_DNA-db"/>
</dbReference>
<dbReference type="InterPro" id="IPR013741">
    <property type="entry name" value="KorB_domain"/>
</dbReference>
<comment type="similarity">
    <text evidence="1">Belongs to the ParB family.</text>
</comment>
<dbReference type="InterPro" id="IPR037048">
    <property type="entry name" value="KorB_C_sf"/>
</dbReference>
<dbReference type="CDD" id="cd16398">
    <property type="entry name" value="KorB_N_like"/>
    <property type="match status" value="1"/>
</dbReference>
<organism evidence="4 5">
    <name type="scientific">Escherichia coli ISC7</name>
    <dbReference type="NCBI Taxonomy" id="1432555"/>
    <lineage>
        <taxon>Bacteria</taxon>
        <taxon>Pseudomonadati</taxon>
        <taxon>Pseudomonadota</taxon>
        <taxon>Gammaproteobacteria</taxon>
        <taxon>Enterobacterales</taxon>
        <taxon>Enterobacteriaceae</taxon>
        <taxon>Escherichia</taxon>
    </lineage>
</organism>
<feature type="domain" description="ParB-like N-terminal" evidence="3">
    <location>
        <begin position="285"/>
        <end position="378"/>
    </location>
</feature>
<evidence type="ECO:0000256" key="1">
    <source>
        <dbReference type="ARBA" id="ARBA00006295"/>
    </source>
</evidence>
<dbReference type="InterPro" id="IPR050678">
    <property type="entry name" value="DNA_Partitioning_ATPase"/>
</dbReference>
<dbReference type="InterPro" id="IPR003115">
    <property type="entry name" value="ParB_N"/>
</dbReference>
<sequence length="590" mass="65305">MAMKVLVTANQKGGVGKTSTLVHLAFDFSERGKRVAVIDMDTQGNASFTLKQFSSGIKANEMWGEIEPTRFTQMPESGISLIESDIQLANVEKLNLPEMVKQFRHNLQQLADSGFDVCLIDTAPTVNNALIVALASADFVVCPIELEVYSIQGIKKMLTTFTQVKRKMNSKLEFIGMVPSKVDGRNPRHVNHLQELQTAYPTLMVPVSVGLRSSIADALASHVPVWKIKKTAARKASQEMRALACHVFTKMEIAMTKNSSGLGLDTVGDLSDFLDASAGAEGKPLMLDVDAIDPDPEQPRKQDNPGFSEESIKELADTIKARGVKMPVSVRENPEQAGRYIINHGERRWRASKVAGKKQIPAFIDNDYSDDDQVIENIQRNDLTAREIAVHIGRKLAEGVSKSQIAKRLGKSPAFVTQHAALLDLPDCIADAFNKGSIRDVTVVNELVTAYKQDPEEVQKLLEENEGEDITRSAVKVFREFLDEKESSKRDPDTIDAFNGRTDSEAAEDDTDGHDDNDVTDKVRKTPEKETDPDKFKKAIVIVEYLGEQGRLILTKRPSEEGLAWIKFDSTGVEEELNLENVKIICLIEG</sequence>
<dbReference type="Pfam" id="PF08535">
    <property type="entry name" value="KorB"/>
    <property type="match status" value="1"/>
</dbReference>
<dbReference type="Pfam" id="PF06613">
    <property type="entry name" value="KorB_C"/>
    <property type="match status" value="1"/>
</dbReference>
<dbReference type="InterPro" id="IPR010575">
    <property type="entry name" value="KorB_C"/>
</dbReference>
<dbReference type="Gene3D" id="1.10.10.730">
    <property type="entry name" value="KorB DNA-binding domain"/>
    <property type="match status" value="1"/>
</dbReference>
<dbReference type="GO" id="GO:0003677">
    <property type="term" value="F:DNA binding"/>
    <property type="evidence" value="ECO:0007669"/>
    <property type="project" value="InterPro"/>
</dbReference>
<dbReference type="GO" id="GO:0045892">
    <property type="term" value="P:negative regulation of DNA-templated transcription"/>
    <property type="evidence" value="ECO:0007669"/>
    <property type="project" value="InterPro"/>
</dbReference>
<dbReference type="Gene3D" id="3.90.1530.30">
    <property type="match status" value="1"/>
</dbReference>
<evidence type="ECO:0000259" key="3">
    <source>
        <dbReference type="SMART" id="SM00470"/>
    </source>
</evidence>
<dbReference type="InterPro" id="IPR025669">
    <property type="entry name" value="AAA_dom"/>
</dbReference>
<dbReference type="AlphaFoldDB" id="W1F8I0"/>
<proteinExistence type="inferred from homology"/>
<dbReference type="InterPro" id="IPR036086">
    <property type="entry name" value="ParB/Sulfiredoxin_sf"/>
</dbReference>
<dbReference type="CDD" id="cd02042">
    <property type="entry name" value="ParAB_family"/>
    <property type="match status" value="1"/>
</dbReference>
<evidence type="ECO:0000256" key="2">
    <source>
        <dbReference type="SAM" id="MobiDB-lite"/>
    </source>
</evidence>
<dbReference type="SMART" id="SM00470">
    <property type="entry name" value="ParB"/>
    <property type="match status" value="1"/>
</dbReference>
<dbReference type="Gene3D" id="3.40.50.300">
    <property type="entry name" value="P-loop containing nucleotide triphosphate hydrolases"/>
    <property type="match status" value="1"/>
</dbReference>
<dbReference type="NCBIfam" id="TIGR00180">
    <property type="entry name" value="parB_part"/>
    <property type="match status" value="1"/>
</dbReference>
<dbReference type="PANTHER" id="PTHR13696:SF99">
    <property type="entry name" value="COBYRINIC ACID AC-DIAMIDE SYNTHASE"/>
    <property type="match status" value="1"/>
</dbReference>
<dbReference type="Gene3D" id="6.10.250.140">
    <property type="match status" value="1"/>
</dbReference>
<feature type="compositionally biased region" description="Basic and acidic residues" evidence="2">
    <location>
        <begin position="514"/>
        <end position="531"/>
    </location>
</feature>
<dbReference type="Gene3D" id="2.30.30.150">
    <property type="entry name" value="KorB, C-terminal domain"/>
    <property type="match status" value="1"/>
</dbReference>
<dbReference type="Pfam" id="PF13614">
    <property type="entry name" value="AAA_31"/>
    <property type="match status" value="1"/>
</dbReference>